<dbReference type="Proteomes" id="UP000036277">
    <property type="component" value="Unassembled WGS sequence"/>
</dbReference>
<evidence type="ECO:0008006" key="4">
    <source>
        <dbReference type="Google" id="ProtNLM"/>
    </source>
</evidence>
<name>A0A0J5IRG7_9GAMM</name>
<dbReference type="AlphaFoldDB" id="A0A0J5IRG7"/>
<evidence type="ECO:0000313" key="2">
    <source>
        <dbReference type="EMBL" id="KMJ45800.1"/>
    </source>
</evidence>
<feature type="chain" id="PRO_5005261965" description="Antimicrobial protein" evidence="1">
    <location>
        <begin position="26"/>
        <end position="92"/>
    </location>
</feature>
<sequence>MFKKLITVGALAVGILFGGIGTAFAYTCPSDAVRQDGSLYKRNVVNPYNNFANVFTQPYYGKTITWYFKGPSEACLYNGNLAYTAYYEGRIN</sequence>
<keyword evidence="1" id="KW-0732">Signal</keyword>
<evidence type="ECO:0000256" key="1">
    <source>
        <dbReference type="SAM" id="SignalP"/>
    </source>
</evidence>
<organism evidence="2 3">
    <name type="scientific">Xenorhabdus khoisanae</name>
    <dbReference type="NCBI Taxonomy" id="880157"/>
    <lineage>
        <taxon>Bacteria</taxon>
        <taxon>Pseudomonadati</taxon>
        <taxon>Pseudomonadota</taxon>
        <taxon>Gammaproteobacteria</taxon>
        <taxon>Enterobacterales</taxon>
        <taxon>Morganellaceae</taxon>
        <taxon>Xenorhabdus</taxon>
    </lineage>
</organism>
<evidence type="ECO:0000313" key="3">
    <source>
        <dbReference type="Proteomes" id="UP000036277"/>
    </source>
</evidence>
<dbReference type="PATRIC" id="fig|880157.4.peg.1533"/>
<dbReference type="EMBL" id="LFCV01000039">
    <property type="protein sequence ID" value="KMJ45800.1"/>
    <property type="molecule type" value="Genomic_DNA"/>
</dbReference>
<keyword evidence="3" id="KW-1185">Reference proteome</keyword>
<feature type="signal peptide" evidence="1">
    <location>
        <begin position="1"/>
        <end position="25"/>
    </location>
</feature>
<dbReference type="OrthoDB" id="6448059at2"/>
<reference evidence="2 3" key="1">
    <citation type="submission" date="2015-06" db="EMBL/GenBank/DDBJ databases">
        <title>Draft Whole-Genome Sequence of the Entomopathogenic Bacterium Xenorhabdus khoisanae.</title>
        <authorList>
            <person name="Naidoo S."/>
            <person name="Featherston J."/>
            <person name="Gray V.M."/>
        </authorList>
    </citation>
    <scope>NUCLEOTIDE SEQUENCE [LARGE SCALE GENOMIC DNA]</scope>
    <source>
        <strain evidence="2 3">MCB</strain>
    </source>
</reference>
<dbReference type="RefSeq" id="WP_047962710.1">
    <property type="nucleotide sequence ID" value="NZ_CAWMBG010000039.1"/>
</dbReference>
<accession>A0A0J5IRG7</accession>
<gene>
    <name evidence="2" type="ORF">AB204_07280</name>
</gene>
<comment type="caution">
    <text evidence="2">The sequence shown here is derived from an EMBL/GenBank/DDBJ whole genome shotgun (WGS) entry which is preliminary data.</text>
</comment>
<protein>
    <recommendedName>
        <fullName evidence="4">Antimicrobial protein</fullName>
    </recommendedName>
</protein>
<proteinExistence type="predicted"/>